<dbReference type="AlphaFoldDB" id="A0A391PFH5"/>
<dbReference type="InterPro" id="IPR036388">
    <property type="entry name" value="WH-like_DNA-bd_sf"/>
</dbReference>
<dbReference type="InterPro" id="IPR053925">
    <property type="entry name" value="RecX_HTH_3rd"/>
</dbReference>
<dbReference type="GO" id="GO:0006282">
    <property type="term" value="P:regulation of DNA repair"/>
    <property type="evidence" value="ECO:0007669"/>
    <property type="project" value="UniProtKB-UniRule"/>
</dbReference>
<dbReference type="Pfam" id="PF21981">
    <property type="entry name" value="RecX_HTH3"/>
    <property type="match status" value="1"/>
</dbReference>
<keyword evidence="9" id="KW-1185">Reference proteome</keyword>
<feature type="domain" description="RecX first three-helical" evidence="7">
    <location>
        <begin position="59"/>
        <end position="96"/>
    </location>
</feature>
<dbReference type="PANTHER" id="PTHR33602">
    <property type="entry name" value="REGULATORY PROTEIN RECX FAMILY PROTEIN"/>
    <property type="match status" value="1"/>
</dbReference>
<dbReference type="Proteomes" id="UP000265643">
    <property type="component" value="Unassembled WGS sequence"/>
</dbReference>
<evidence type="ECO:0000256" key="4">
    <source>
        <dbReference type="ARBA" id="ARBA00022490"/>
    </source>
</evidence>
<name>A0A391PFH5_9FIRM</name>
<sequence length="205" mass="24290">MIITKIEPLTSKKCRIELDGETSFALYKGEVSRFHLKEGEELTEEQQEKIKNEILRKRAKLRAMHLLSLSDRTEGELRNRLKKDLYPEEVIEEAITYVKKFGYIDDERYALHFIEVRKESKSRREILMLLRQKNLSAEKIEWAMEQSYGETGGDQEAILKILQKKRFFENIEDPVKVQKIYGYLARKGFRYEDIRQVVQNNIGNA</sequence>
<organism evidence="8 9">
    <name type="scientific">Mediterraneibacter butyricigenes</name>
    <dbReference type="NCBI Taxonomy" id="2316025"/>
    <lineage>
        <taxon>Bacteria</taxon>
        <taxon>Bacillati</taxon>
        <taxon>Bacillota</taxon>
        <taxon>Clostridia</taxon>
        <taxon>Lachnospirales</taxon>
        <taxon>Lachnospiraceae</taxon>
        <taxon>Mediterraneibacter</taxon>
    </lineage>
</organism>
<evidence type="ECO:0000256" key="5">
    <source>
        <dbReference type="HAMAP-Rule" id="MF_01114"/>
    </source>
</evidence>
<accession>A0A391PFH5</accession>
<comment type="function">
    <text evidence="5">Modulates RecA activity.</text>
</comment>
<comment type="similarity">
    <text evidence="2 5">Belongs to the RecX family.</text>
</comment>
<comment type="caution">
    <text evidence="8">The sequence shown here is derived from an EMBL/GenBank/DDBJ whole genome shotgun (WGS) entry which is preliminary data.</text>
</comment>
<evidence type="ECO:0000313" key="8">
    <source>
        <dbReference type="EMBL" id="GCA68463.1"/>
    </source>
</evidence>
<protein>
    <recommendedName>
        <fullName evidence="3 5">Regulatory protein RecX</fullName>
    </recommendedName>
</protein>
<evidence type="ECO:0000256" key="2">
    <source>
        <dbReference type="ARBA" id="ARBA00009695"/>
    </source>
</evidence>
<dbReference type="RefSeq" id="WP_119299339.1">
    <property type="nucleotide sequence ID" value="NZ_BHGK01000005.1"/>
</dbReference>
<dbReference type="HAMAP" id="MF_01114">
    <property type="entry name" value="RecX"/>
    <property type="match status" value="1"/>
</dbReference>
<evidence type="ECO:0000256" key="3">
    <source>
        <dbReference type="ARBA" id="ARBA00018111"/>
    </source>
</evidence>
<evidence type="ECO:0000313" key="9">
    <source>
        <dbReference type="Proteomes" id="UP000265643"/>
    </source>
</evidence>
<gene>
    <name evidence="5" type="primary">recX</name>
    <name evidence="8" type="ORF">KGMB01110_28990</name>
</gene>
<dbReference type="InterPro" id="IPR003783">
    <property type="entry name" value="Regulatory_RecX"/>
</dbReference>
<dbReference type="InterPro" id="IPR053926">
    <property type="entry name" value="RecX_HTH_1st"/>
</dbReference>
<proteinExistence type="inferred from homology"/>
<dbReference type="GO" id="GO:0005737">
    <property type="term" value="C:cytoplasm"/>
    <property type="evidence" value="ECO:0007669"/>
    <property type="project" value="UniProtKB-SubCell"/>
</dbReference>
<dbReference type="Gene3D" id="1.10.10.10">
    <property type="entry name" value="Winged helix-like DNA-binding domain superfamily/Winged helix DNA-binding domain"/>
    <property type="match status" value="2"/>
</dbReference>
<dbReference type="EMBL" id="BHGK01000005">
    <property type="protein sequence ID" value="GCA68463.1"/>
    <property type="molecule type" value="Genomic_DNA"/>
</dbReference>
<reference evidence="9" key="1">
    <citation type="submission" date="2018-09" db="EMBL/GenBank/DDBJ databases">
        <title>Draft Genome Sequence of Mediterraneibacter sp. KCTC 15684.</title>
        <authorList>
            <person name="Kim J.S."/>
            <person name="Han K.I."/>
            <person name="Suh M.K."/>
            <person name="Lee K.C."/>
            <person name="Eom M.K."/>
            <person name="Lee J.H."/>
            <person name="Park S.H."/>
            <person name="Kang S.W."/>
            <person name="Park J.E."/>
            <person name="Oh B.S."/>
            <person name="Yu S.Y."/>
            <person name="Choi S.H."/>
            <person name="Lee D.H."/>
            <person name="Yoon H."/>
            <person name="Kim B."/>
            <person name="Yang S.J."/>
            <person name="Lee J.S."/>
        </authorList>
    </citation>
    <scope>NUCLEOTIDE SEQUENCE [LARGE SCALE GENOMIC DNA]</scope>
    <source>
        <strain evidence="9">KCTC 15684</strain>
    </source>
</reference>
<keyword evidence="4 5" id="KW-0963">Cytoplasm</keyword>
<evidence type="ECO:0000259" key="7">
    <source>
        <dbReference type="Pfam" id="PF21982"/>
    </source>
</evidence>
<dbReference type="PANTHER" id="PTHR33602:SF1">
    <property type="entry name" value="REGULATORY PROTEIN RECX FAMILY PROTEIN"/>
    <property type="match status" value="1"/>
</dbReference>
<evidence type="ECO:0000259" key="6">
    <source>
        <dbReference type="Pfam" id="PF21981"/>
    </source>
</evidence>
<dbReference type="Pfam" id="PF21982">
    <property type="entry name" value="RecX_HTH1"/>
    <property type="match status" value="1"/>
</dbReference>
<comment type="subcellular location">
    <subcellularLocation>
        <location evidence="1 5">Cytoplasm</location>
    </subcellularLocation>
</comment>
<feature type="domain" description="RecX third three-helical" evidence="6">
    <location>
        <begin position="154"/>
        <end position="198"/>
    </location>
</feature>
<evidence type="ECO:0000256" key="1">
    <source>
        <dbReference type="ARBA" id="ARBA00004496"/>
    </source>
</evidence>